<dbReference type="Proteomes" id="UP000799436">
    <property type="component" value="Unassembled WGS sequence"/>
</dbReference>
<sequence length="412" mass="44960">MAPGGHATATAVIVSNIVLTASAVAIVLTRLSYRLVVAHNLGIDDALITIALACSIAQGIASCFEAHYAVGVHTSLVTQEQSILSQKALWISILTYNGTLFTGRLSILFQYRRVFVQKWFRICLYILMVVVGLFGIETVLGSILACIPVSKYWNNSELGHCQPKFTVWYVNGGITIVTDITIAILPLPVLARLKISKQKRTALMIIFAMGGITCLLTGARLYFLWVFSSSKDPFYNNGPIAIWSTAEINTILILACLPTLKGVYSRVIRGSKVGSSKSSPPVGHYKKDIGEIIPIEQYRSDSEMTAVPSSLADDDDEAREQGLGPSTAHLGYRAGEPDKAQGHSLRPTAWKSKSWRDSVPRLGSDLIARLSPMPSASQVTRDSDQTTQDRQPPSRERLVSTRHSGSTLVIEK</sequence>
<evidence type="ECO:0000256" key="7">
    <source>
        <dbReference type="SAM" id="Phobius"/>
    </source>
</evidence>
<proteinExistence type="inferred from homology"/>
<evidence type="ECO:0000256" key="6">
    <source>
        <dbReference type="SAM" id="MobiDB-lite"/>
    </source>
</evidence>
<dbReference type="GO" id="GO:0016020">
    <property type="term" value="C:membrane"/>
    <property type="evidence" value="ECO:0007669"/>
    <property type="project" value="UniProtKB-SubCell"/>
</dbReference>
<evidence type="ECO:0000256" key="2">
    <source>
        <dbReference type="ARBA" id="ARBA00022692"/>
    </source>
</evidence>
<feature type="transmembrane region" description="Helical" evidence="7">
    <location>
        <begin position="12"/>
        <end position="33"/>
    </location>
</feature>
<feature type="transmembrane region" description="Helical" evidence="7">
    <location>
        <begin position="88"/>
        <end position="111"/>
    </location>
</feature>
<keyword evidence="3 7" id="KW-1133">Transmembrane helix</keyword>
<accession>A0A6G1KXH8</accession>
<name>A0A6G1KXH8_9PEZI</name>
<dbReference type="PANTHER" id="PTHR33048:SF47">
    <property type="entry name" value="INTEGRAL MEMBRANE PROTEIN-RELATED"/>
    <property type="match status" value="1"/>
</dbReference>
<feature type="compositionally biased region" description="Polar residues" evidence="6">
    <location>
        <begin position="401"/>
        <end position="412"/>
    </location>
</feature>
<evidence type="ECO:0000259" key="8">
    <source>
        <dbReference type="Pfam" id="PF20684"/>
    </source>
</evidence>
<evidence type="ECO:0000313" key="10">
    <source>
        <dbReference type="Proteomes" id="UP000799436"/>
    </source>
</evidence>
<reference evidence="9" key="1">
    <citation type="journal article" date="2020" name="Stud. Mycol.">
        <title>101 Dothideomycetes genomes: a test case for predicting lifestyles and emergence of pathogens.</title>
        <authorList>
            <person name="Haridas S."/>
            <person name="Albert R."/>
            <person name="Binder M."/>
            <person name="Bloem J."/>
            <person name="Labutti K."/>
            <person name="Salamov A."/>
            <person name="Andreopoulos B."/>
            <person name="Baker S."/>
            <person name="Barry K."/>
            <person name="Bills G."/>
            <person name="Bluhm B."/>
            <person name="Cannon C."/>
            <person name="Castanera R."/>
            <person name="Culley D."/>
            <person name="Daum C."/>
            <person name="Ezra D."/>
            <person name="Gonzalez J."/>
            <person name="Henrissat B."/>
            <person name="Kuo A."/>
            <person name="Liang C."/>
            <person name="Lipzen A."/>
            <person name="Lutzoni F."/>
            <person name="Magnuson J."/>
            <person name="Mondo S."/>
            <person name="Nolan M."/>
            <person name="Ohm R."/>
            <person name="Pangilinan J."/>
            <person name="Park H.-J."/>
            <person name="Ramirez L."/>
            <person name="Alfaro M."/>
            <person name="Sun H."/>
            <person name="Tritt A."/>
            <person name="Yoshinaga Y."/>
            <person name="Zwiers L.-H."/>
            <person name="Turgeon B."/>
            <person name="Goodwin S."/>
            <person name="Spatafora J."/>
            <person name="Crous P."/>
            <person name="Grigoriev I."/>
        </authorList>
    </citation>
    <scope>NUCLEOTIDE SEQUENCE</scope>
    <source>
        <strain evidence="9">CBS 116005</strain>
    </source>
</reference>
<dbReference type="InterPro" id="IPR049326">
    <property type="entry name" value="Rhodopsin_dom_fungi"/>
</dbReference>
<keyword evidence="2 7" id="KW-0812">Transmembrane</keyword>
<evidence type="ECO:0000256" key="3">
    <source>
        <dbReference type="ARBA" id="ARBA00022989"/>
    </source>
</evidence>
<dbReference type="EMBL" id="ML995895">
    <property type="protein sequence ID" value="KAF2765335.1"/>
    <property type="molecule type" value="Genomic_DNA"/>
</dbReference>
<feature type="region of interest" description="Disordered" evidence="6">
    <location>
        <begin position="367"/>
        <end position="412"/>
    </location>
</feature>
<feature type="domain" description="Rhodopsin" evidence="8">
    <location>
        <begin position="30"/>
        <end position="265"/>
    </location>
</feature>
<dbReference type="InterPro" id="IPR052337">
    <property type="entry name" value="SAT4-like"/>
</dbReference>
<dbReference type="PANTHER" id="PTHR33048">
    <property type="entry name" value="PTH11-LIKE INTEGRAL MEMBRANE PROTEIN (AFU_ORTHOLOGUE AFUA_5G11245)"/>
    <property type="match status" value="1"/>
</dbReference>
<feature type="transmembrane region" description="Helical" evidence="7">
    <location>
        <begin position="45"/>
        <end position="68"/>
    </location>
</feature>
<evidence type="ECO:0000256" key="5">
    <source>
        <dbReference type="ARBA" id="ARBA00038359"/>
    </source>
</evidence>
<gene>
    <name evidence="9" type="ORF">EJ03DRAFT_319659</name>
</gene>
<evidence type="ECO:0000256" key="1">
    <source>
        <dbReference type="ARBA" id="ARBA00004141"/>
    </source>
</evidence>
<protein>
    <recommendedName>
        <fullName evidence="8">Rhodopsin domain-containing protein</fullName>
    </recommendedName>
</protein>
<feature type="transmembrane region" description="Helical" evidence="7">
    <location>
        <begin position="202"/>
        <end position="228"/>
    </location>
</feature>
<feature type="transmembrane region" description="Helical" evidence="7">
    <location>
        <begin position="123"/>
        <end position="147"/>
    </location>
</feature>
<feature type="compositionally biased region" description="Polar residues" evidence="6">
    <location>
        <begin position="374"/>
        <end position="391"/>
    </location>
</feature>
<keyword evidence="4 7" id="KW-0472">Membrane</keyword>
<comment type="similarity">
    <text evidence="5">Belongs to the SAT4 family.</text>
</comment>
<comment type="subcellular location">
    <subcellularLocation>
        <location evidence="1">Membrane</location>
        <topology evidence="1">Multi-pass membrane protein</topology>
    </subcellularLocation>
</comment>
<feature type="transmembrane region" description="Helical" evidence="7">
    <location>
        <begin position="240"/>
        <end position="260"/>
    </location>
</feature>
<keyword evidence="10" id="KW-1185">Reference proteome</keyword>
<dbReference type="Pfam" id="PF20684">
    <property type="entry name" value="Fung_rhodopsin"/>
    <property type="match status" value="1"/>
</dbReference>
<dbReference type="AlphaFoldDB" id="A0A6G1KXH8"/>
<dbReference type="OrthoDB" id="444631at2759"/>
<organism evidence="9 10">
    <name type="scientific">Teratosphaeria nubilosa</name>
    <dbReference type="NCBI Taxonomy" id="161662"/>
    <lineage>
        <taxon>Eukaryota</taxon>
        <taxon>Fungi</taxon>
        <taxon>Dikarya</taxon>
        <taxon>Ascomycota</taxon>
        <taxon>Pezizomycotina</taxon>
        <taxon>Dothideomycetes</taxon>
        <taxon>Dothideomycetidae</taxon>
        <taxon>Mycosphaerellales</taxon>
        <taxon>Teratosphaeriaceae</taxon>
        <taxon>Teratosphaeria</taxon>
    </lineage>
</organism>
<feature type="transmembrane region" description="Helical" evidence="7">
    <location>
        <begin position="167"/>
        <end position="190"/>
    </location>
</feature>
<feature type="region of interest" description="Disordered" evidence="6">
    <location>
        <begin position="302"/>
        <end position="352"/>
    </location>
</feature>
<evidence type="ECO:0000256" key="4">
    <source>
        <dbReference type="ARBA" id="ARBA00023136"/>
    </source>
</evidence>
<evidence type="ECO:0000313" key="9">
    <source>
        <dbReference type="EMBL" id="KAF2765335.1"/>
    </source>
</evidence>